<organism evidence="1 2">
    <name type="scientific">Gossypium stocksii</name>
    <dbReference type="NCBI Taxonomy" id="47602"/>
    <lineage>
        <taxon>Eukaryota</taxon>
        <taxon>Viridiplantae</taxon>
        <taxon>Streptophyta</taxon>
        <taxon>Embryophyta</taxon>
        <taxon>Tracheophyta</taxon>
        <taxon>Spermatophyta</taxon>
        <taxon>Magnoliopsida</taxon>
        <taxon>eudicotyledons</taxon>
        <taxon>Gunneridae</taxon>
        <taxon>Pentapetalae</taxon>
        <taxon>rosids</taxon>
        <taxon>malvids</taxon>
        <taxon>Malvales</taxon>
        <taxon>Malvaceae</taxon>
        <taxon>Malvoideae</taxon>
        <taxon>Gossypium</taxon>
    </lineage>
</organism>
<gene>
    <name evidence="1" type="ORF">J1N35_042806</name>
</gene>
<evidence type="ECO:0000313" key="2">
    <source>
        <dbReference type="Proteomes" id="UP000828251"/>
    </source>
</evidence>
<dbReference type="Proteomes" id="UP000828251">
    <property type="component" value="Unassembled WGS sequence"/>
</dbReference>
<reference evidence="1 2" key="1">
    <citation type="journal article" date="2021" name="Plant Biotechnol. J.">
        <title>Multi-omics assisted identification of the key and species-specific regulatory components of drought-tolerant mechanisms in Gossypium stocksii.</title>
        <authorList>
            <person name="Yu D."/>
            <person name="Ke L."/>
            <person name="Zhang D."/>
            <person name="Wu Y."/>
            <person name="Sun Y."/>
            <person name="Mei J."/>
            <person name="Sun J."/>
            <person name="Sun Y."/>
        </authorList>
    </citation>
    <scope>NUCLEOTIDE SEQUENCE [LARGE SCALE GENOMIC DNA]</scope>
    <source>
        <strain evidence="2">cv. E1</strain>
        <tissue evidence="1">Leaf</tissue>
    </source>
</reference>
<dbReference type="EMBL" id="JAIQCV010000013">
    <property type="protein sequence ID" value="KAH1030632.1"/>
    <property type="molecule type" value="Genomic_DNA"/>
</dbReference>
<dbReference type="AlphaFoldDB" id="A0A9D3U690"/>
<accession>A0A9D3U690</accession>
<proteinExistence type="predicted"/>
<name>A0A9D3U690_9ROSI</name>
<comment type="caution">
    <text evidence="1">The sequence shown here is derived from an EMBL/GenBank/DDBJ whole genome shotgun (WGS) entry which is preliminary data.</text>
</comment>
<protein>
    <submittedName>
        <fullName evidence="1">Uncharacterized protein</fullName>
    </submittedName>
</protein>
<evidence type="ECO:0000313" key="1">
    <source>
        <dbReference type="EMBL" id="KAH1030632.1"/>
    </source>
</evidence>
<keyword evidence="2" id="KW-1185">Reference proteome</keyword>
<sequence>MVKRVTTDPNFDLGTVTIEANLGVILDAESQPVDVVPIPLGTKTRTPGQLSAFEQRMLQHVDDETASQEQAI</sequence>